<evidence type="ECO:0000313" key="3">
    <source>
        <dbReference type="Proteomes" id="UP000004382"/>
    </source>
</evidence>
<dbReference type="Pfam" id="PF13276">
    <property type="entry name" value="HTH_21"/>
    <property type="match status" value="1"/>
</dbReference>
<reference evidence="2 3" key="1">
    <citation type="submission" date="2011-09" db="EMBL/GenBank/DDBJ databases">
        <title>The draft genome of Methylobacterium extorquens DSM 13060.</title>
        <authorList>
            <consortium name="US DOE Joint Genome Institute (JGI-PGF)"/>
            <person name="Lucas S."/>
            <person name="Han J."/>
            <person name="Lapidus A."/>
            <person name="Cheng J.-F."/>
            <person name="Goodwin L."/>
            <person name="Pitluck S."/>
            <person name="Peters L."/>
            <person name="Land M.L."/>
            <person name="Hauser L."/>
            <person name="Koskimaki J."/>
            <person name="Halonen O."/>
            <person name="Pirttila A."/>
            <person name="Frank C."/>
            <person name="Woyke T.J."/>
        </authorList>
    </citation>
    <scope>NUCLEOTIDE SEQUENCE [LARGE SCALE GENOMIC DNA]</scope>
    <source>
        <strain evidence="2 3">DSM 13060</strain>
    </source>
</reference>
<evidence type="ECO:0000313" key="2">
    <source>
        <dbReference type="EMBL" id="EHP83382.1"/>
    </source>
</evidence>
<evidence type="ECO:0000259" key="1">
    <source>
        <dbReference type="Pfam" id="PF13276"/>
    </source>
</evidence>
<name>H1KU48_METEX</name>
<dbReference type="EMBL" id="AGJK01000371">
    <property type="protein sequence ID" value="EHP83382.1"/>
    <property type="molecule type" value="Genomic_DNA"/>
</dbReference>
<protein>
    <recommendedName>
        <fullName evidence="1">HTH-like domain-containing protein</fullName>
    </recommendedName>
</protein>
<dbReference type="InterPro" id="IPR025948">
    <property type="entry name" value="HTH-like_dom"/>
</dbReference>
<proteinExistence type="predicted"/>
<organism evidence="2 3">
    <name type="scientific">Methylorubrum extorquens DSM 13060</name>
    <dbReference type="NCBI Taxonomy" id="882800"/>
    <lineage>
        <taxon>Bacteria</taxon>
        <taxon>Pseudomonadati</taxon>
        <taxon>Pseudomonadota</taxon>
        <taxon>Alphaproteobacteria</taxon>
        <taxon>Hyphomicrobiales</taxon>
        <taxon>Methylobacteriaceae</taxon>
        <taxon>Methylorubrum</taxon>
    </lineage>
</organism>
<gene>
    <name evidence="2" type="ORF">MetexDRAFT_6161</name>
</gene>
<sequence length="55" mass="6306">MPTVPADEDTLTRAIIALASEYGRYGYRRVTALLQAAGWQVGKDRVQRIWRREVT</sequence>
<comment type="caution">
    <text evidence="2">The sequence shown here is derived from an EMBL/GenBank/DDBJ whole genome shotgun (WGS) entry which is preliminary data.</text>
</comment>
<feature type="domain" description="HTH-like" evidence="1">
    <location>
        <begin position="7"/>
        <end position="52"/>
    </location>
</feature>
<accession>H1KU48</accession>
<dbReference type="Proteomes" id="UP000004382">
    <property type="component" value="Unassembled WGS sequence"/>
</dbReference>
<dbReference type="AlphaFoldDB" id="H1KU48"/>
<dbReference type="PATRIC" id="fig|882800.3.peg.5925"/>